<feature type="binding site" evidence="7">
    <location>
        <position position="373"/>
    </location>
    <ligand>
        <name>3-phosphoshikimate</name>
        <dbReference type="ChEBI" id="CHEBI:145989"/>
    </ligand>
</feature>
<feature type="binding site" evidence="7">
    <location>
        <position position="428"/>
    </location>
    <ligand>
        <name>phosphoenolpyruvate</name>
        <dbReference type="ChEBI" id="CHEBI:58702"/>
    </ligand>
</feature>
<name>A0A098QZS4_9SPIO</name>
<keyword evidence="7" id="KW-0963">Cytoplasm</keyword>
<feature type="binding site" evidence="7">
    <location>
        <position position="346"/>
    </location>
    <ligand>
        <name>3-phosphoshikimate</name>
        <dbReference type="ChEBI" id="CHEBI:145989"/>
    </ligand>
</feature>
<reference evidence="9 10" key="1">
    <citation type="submission" date="2014-05" db="EMBL/GenBank/DDBJ databases">
        <title>De novo Genome Sequence of Spirocheata sp.</title>
        <authorList>
            <person name="Shivani Y."/>
            <person name="Subhash Y."/>
            <person name="Tushar L."/>
            <person name="Sasikala C."/>
            <person name="Ramana C.V."/>
        </authorList>
    </citation>
    <scope>NUCLEOTIDE SEQUENCE [LARGE SCALE GENOMIC DNA]</scope>
    <source>
        <strain evidence="9 10">JC230</strain>
    </source>
</reference>
<keyword evidence="5 7" id="KW-0057">Aromatic amino acid biosynthesis</keyword>
<feature type="binding site" evidence="7">
    <location>
        <position position="25"/>
    </location>
    <ligand>
        <name>3-phosphoshikimate</name>
        <dbReference type="ChEBI" id="CHEBI:145989"/>
    </ligand>
</feature>
<dbReference type="EMBL" id="JNUP01000064">
    <property type="protein sequence ID" value="KGE71992.1"/>
    <property type="molecule type" value="Genomic_DNA"/>
</dbReference>
<comment type="catalytic activity">
    <reaction evidence="6">
        <text>3-phosphoshikimate + phosphoenolpyruvate = 5-O-(1-carboxyvinyl)-3-phosphoshikimate + phosphate</text>
        <dbReference type="Rhea" id="RHEA:21256"/>
        <dbReference type="ChEBI" id="CHEBI:43474"/>
        <dbReference type="ChEBI" id="CHEBI:57701"/>
        <dbReference type="ChEBI" id="CHEBI:58702"/>
        <dbReference type="ChEBI" id="CHEBI:145989"/>
        <dbReference type="EC" id="2.5.1.19"/>
    </reaction>
    <physiologicalReaction direction="left-to-right" evidence="6">
        <dbReference type="Rhea" id="RHEA:21257"/>
    </physiologicalReaction>
</comment>
<feature type="domain" description="Enolpyruvate transferase" evidence="8">
    <location>
        <begin position="8"/>
        <end position="463"/>
    </location>
</feature>
<feature type="binding site" evidence="7">
    <location>
        <position position="98"/>
    </location>
    <ligand>
        <name>phosphoenolpyruvate</name>
        <dbReference type="ChEBI" id="CHEBI:58702"/>
    </ligand>
</feature>
<dbReference type="InterPro" id="IPR023193">
    <property type="entry name" value="EPSP_synthase_CS"/>
</dbReference>
<dbReference type="GO" id="GO:0008652">
    <property type="term" value="P:amino acid biosynthetic process"/>
    <property type="evidence" value="ECO:0007669"/>
    <property type="project" value="UniProtKB-KW"/>
</dbReference>
<dbReference type="EC" id="2.5.1.19" evidence="7"/>
<evidence type="ECO:0000259" key="8">
    <source>
        <dbReference type="Pfam" id="PF00275"/>
    </source>
</evidence>
<keyword evidence="10" id="KW-1185">Reference proteome</keyword>
<dbReference type="GO" id="GO:0003866">
    <property type="term" value="F:3-phosphoshikimate 1-carboxyvinyltransferase activity"/>
    <property type="evidence" value="ECO:0007669"/>
    <property type="project" value="UniProtKB-UniRule"/>
</dbReference>
<evidence type="ECO:0000256" key="2">
    <source>
        <dbReference type="ARBA" id="ARBA00009948"/>
    </source>
</evidence>
<dbReference type="Proteomes" id="UP000029692">
    <property type="component" value="Unassembled WGS sequence"/>
</dbReference>
<proteinExistence type="inferred from homology"/>
<feature type="binding site" evidence="7">
    <location>
        <position position="170"/>
    </location>
    <ligand>
        <name>3-phosphoshikimate</name>
        <dbReference type="ChEBI" id="CHEBI:145989"/>
    </ligand>
</feature>
<dbReference type="GO" id="GO:0009423">
    <property type="term" value="P:chorismate biosynthetic process"/>
    <property type="evidence" value="ECO:0007669"/>
    <property type="project" value="UniProtKB-UniRule"/>
</dbReference>
<dbReference type="GO" id="GO:0009073">
    <property type="term" value="P:aromatic amino acid family biosynthetic process"/>
    <property type="evidence" value="ECO:0007669"/>
    <property type="project" value="UniProtKB-KW"/>
</dbReference>
<comment type="subcellular location">
    <subcellularLocation>
        <location evidence="7">Cytoplasm</location>
    </subcellularLocation>
</comment>
<feature type="binding site" evidence="7">
    <location>
        <position position="21"/>
    </location>
    <ligand>
        <name>3-phosphoshikimate</name>
        <dbReference type="ChEBI" id="CHEBI:145989"/>
    </ligand>
</feature>
<feature type="binding site" evidence="7">
    <location>
        <position position="126"/>
    </location>
    <ligand>
        <name>phosphoenolpyruvate</name>
        <dbReference type="ChEBI" id="CHEBI:58702"/>
    </ligand>
</feature>
<dbReference type="STRING" id="1480694.DC28_09440"/>
<evidence type="ECO:0000256" key="1">
    <source>
        <dbReference type="ARBA" id="ARBA00004811"/>
    </source>
</evidence>
<protein>
    <recommendedName>
        <fullName evidence="7">3-phosphoshikimate 1-carboxyvinyltransferase</fullName>
        <ecNumber evidence="7">2.5.1.19</ecNumber>
    </recommendedName>
    <alternativeName>
        <fullName evidence="7">5-enolpyruvylshikimate-3-phosphate synthase</fullName>
        <shortName evidence="7">EPSP synthase</shortName>
        <shortName evidence="7">EPSPS</shortName>
    </alternativeName>
</protein>
<dbReference type="eggNOG" id="COG0128">
    <property type="taxonomic scope" value="Bacteria"/>
</dbReference>
<feature type="binding site" evidence="7">
    <location>
        <position position="369"/>
    </location>
    <ligand>
        <name>3-phosphoshikimate</name>
        <dbReference type="ChEBI" id="CHEBI:145989"/>
    </ligand>
</feature>
<keyword evidence="4 7" id="KW-0808">Transferase</keyword>
<dbReference type="InterPro" id="IPR036968">
    <property type="entry name" value="Enolpyruvate_Tfrase_sf"/>
</dbReference>
<dbReference type="AlphaFoldDB" id="A0A098QZS4"/>
<comment type="pathway">
    <text evidence="1 7">Metabolic intermediate biosynthesis; chorismate biosynthesis; chorismate from D-erythrose 4-phosphate and phosphoenolpyruvate: step 6/7.</text>
</comment>
<evidence type="ECO:0000256" key="7">
    <source>
        <dbReference type="HAMAP-Rule" id="MF_00210"/>
    </source>
</evidence>
<dbReference type="PROSITE" id="PS00885">
    <property type="entry name" value="EPSP_SYNTHASE_2"/>
    <property type="match status" value="1"/>
</dbReference>
<feature type="binding site" evidence="7">
    <location>
        <position position="377"/>
    </location>
    <ligand>
        <name>phosphoenolpyruvate</name>
        <dbReference type="ChEBI" id="CHEBI:58702"/>
    </ligand>
</feature>
<dbReference type="UniPathway" id="UPA00053">
    <property type="reaction ID" value="UER00089"/>
</dbReference>
<dbReference type="PANTHER" id="PTHR21090">
    <property type="entry name" value="AROM/DEHYDROQUINATE SYNTHASE"/>
    <property type="match status" value="1"/>
</dbReference>
<feature type="binding site" evidence="7">
    <location>
        <position position="20"/>
    </location>
    <ligand>
        <name>phosphoenolpyruvate</name>
        <dbReference type="ChEBI" id="CHEBI:58702"/>
    </ligand>
</feature>
<dbReference type="NCBIfam" id="TIGR01356">
    <property type="entry name" value="aroA"/>
    <property type="match status" value="1"/>
</dbReference>
<organism evidence="9 10">
    <name type="scientific">Spirochaeta lutea</name>
    <dbReference type="NCBI Taxonomy" id="1480694"/>
    <lineage>
        <taxon>Bacteria</taxon>
        <taxon>Pseudomonadati</taxon>
        <taxon>Spirochaetota</taxon>
        <taxon>Spirochaetia</taxon>
        <taxon>Spirochaetales</taxon>
        <taxon>Spirochaetaceae</taxon>
        <taxon>Spirochaeta</taxon>
    </lineage>
</organism>
<comment type="caution">
    <text evidence="9">The sequence shown here is derived from an EMBL/GenBank/DDBJ whole genome shotgun (WGS) entry which is preliminary data.</text>
</comment>
<evidence type="ECO:0000313" key="9">
    <source>
        <dbReference type="EMBL" id="KGE71992.1"/>
    </source>
</evidence>
<evidence type="ECO:0000256" key="5">
    <source>
        <dbReference type="ARBA" id="ARBA00023141"/>
    </source>
</evidence>
<evidence type="ECO:0000256" key="3">
    <source>
        <dbReference type="ARBA" id="ARBA00022605"/>
    </source>
</evidence>
<dbReference type="InterPro" id="IPR006264">
    <property type="entry name" value="EPSP_synthase"/>
</dbReference>
<dbReference type="SUPFAM" id="SSF55205">
    <property type="entry name" value="EPT/RTPC-like"/>
    <property type="match status" value="1"/>
</dbReference>
<keyword evidence="3 7" id="KW-0028">Amino-acid biosynthesis</keyword>
<feature type="binding site" evidence="7">
    <location>
        <position position="20"/>
    </location>
    <ligand>
        <name>3-phosphoshikimate</name>
        <dbReference type="ChEBI" id="CHEBI:145989"/>
    </ligand>
</feature>
<dbReference type="InterPro" id="IPR013792">
    <property type="entry name" value="RNA3'P_cycl/enolpyr_Trfase_a/b"/>
</dbReference>
<dbReference type="PIRSF" id="PIRSF000505">
    <property type="entry name" value="EPSPS"/>
    <property type="match status" value="1"/>
</dbReference>
<accession>A0A098QZS4</accession>
<feature type="binding site" evidence="7">
    <location>
        <position position="172"/>
    </location>
    <ligand>
        <name>3-phosphoshikimate</name>
        <dbReference type="ChEBI" id="CHEBI:145989"/>
    </ligand>
</feature>
<dbReference type="OrthoDB" id="9809920at2"/>
<evidence type="ECO:0000313" key="10">
    <source>
        <dbReference type="Proteomes" id="UP000029692"/>
    </source>
</evidence>
<dbReference type="InterPro" id="IPR001986">
    <property type="entry name" value="Enolpyruvate_Tfrase_dom"/>
</dbReference>
<comment type="subunit">
    <text evidence="7">Monomer.</text>
</comment>
<evidence type="ECO:0000256" key="4">
    <source>
        <dbReference type="ARBA" id="ARBA00022679"/>
    </source>
</evidence>
<comment type="similarity">
    <text evidence="2 7">Belongs to the EPSP synthase family.</text>
</comment>
<comment type="caution">
    <text evidence="7">Lacks conserved residue(s) required for the propagation of feature annotation.</text>
</comment>
<sequence>MIAEIRPSGLAGDILIPASKSHTIRALLIASLAPGESVVANPLDSKDARSCIQACRTLGAEISEISGGWGGYERALQVKGIGTPQAPASDIIDVGNSGTTEYLLAGIAALAPGYTVFTGDHQIRNRPVENLLAALRDLGATAFTTRGNGAAPFVVGGPITGGKTSIECPTSQFLSSLLLALPLAQGYSVVDVPLLHEQPYAEMTLRWLEEQGIRVQNDDWKRFTISGGQSYRSFEKAVPGDFSSATFFAVAAAITGSSLVLHGLDMSDSQGDKAVFLILSQMGCRVDYLQGNALVAQTGGASGQDDAETAYAHAVQHGTDAIRIAGPSRMGRPLRGGRFDLNAIPDALPALSAAACFSVGQVELVNVPQARLKETDRIAVMTRELSKMGASITELEDGMIIRPPEAAGSAPGTPGLSGAEVQGHDDHRVVMSLAVAGLVARGTTRIHGAEAASVTYPEFFQTLDRVAGNPGTLTLL</sequence>
<dbReference type="PANTHER" id="PTHR21090:SF5">
    <property type="entry name" value="PENTAFUNCTIONAL AROM POLYPEPTIDE"/>
    <property type="match status" value="1"/>
</dbReference>
<feature type="binding site" evidence="7">
    <location>
        <position position="172"/>
    </location>
    <ligand>
        <name>phosphoenolpyruvate</name>
        <dbReference type="ChEBI" id="CHEBI:58702"/>
    </ligand>
</feature>
<comment type="function">
    <text evidence="7">Catalyzes the transfer of the enolpyruvyl moiety of phosphoenolpyruvate (PEP) to the 5-hydroxyl of shikimate-3-phosphate (S3P) to produce enolpyruvyl shikimate-3-phosphate and inorganic phosphate.</text>
</comment>
<dbReference type="Pfam" id="PF00275">
    <property type="entry name" value="EPSP_synthase"/>
    <property type="match status" value="1"/>
</dbReference>
<dbReference type="RefSeq" id="WP_037547897.1">
    <property type="nucleotide sequence ID" value="NZ_JNUP01000064.1"/>
</dbReference>
<dbReference type="HAMAP" id="MF_00210">
    <property type="entry name" value="EPSP_synth"/>
    <property type="match status" value="1"/>
</dbReference>
<dbReference type="Gene3D" id="3.65.10.10">
    <property type="entry name" value="Enolpyruvate transferase domain"/>
    <property type="match status" value="2"/>
</dbReference>
<gene>
    <name evidence="7" type="primary">aroA</name>
    <name evidence="9" type="ORF">DC28_09440</name>
</gene>
<dbReference type="CDD" id="cd01556">
    <property type="entry name" value="EPSP_synthase"/>
    <property type="match status" value="1"/>
</dbReference>
<feature type="binding site" evidence="7">
    <location>
        <position position="171"/>
    </location>
    <ligand>
        <name>3-phosphoshikimate</name>
        <dbReference type="ChEBI" id="CHEBI:145989"/>
    </ligand>
</feature>
<dbReference type="GO" id="GO:0005737">
    <property type="term" value="C:cytoplasm"/>
    <property type="evidence" value="ECO:0007669"/>
    <property type="project" value="UniProtKB-SubCell"/>
</dbReference>
<feature type="active site" description="Proton acceptor" evidence="7">
    <location>
        <position position="346"/>
    </location>
</feature>
<evidence type="ECO:0000256" key="6">
    <source>
        <dbReference type="ARBA" id="ARBA00044633"/>
    </source>
</evidence>